<comment type="caution">
    <text evidence="2">The sequence shown here is derived from an EMBL/GenBank/DDBJ whole genome shotgun (WGS) entry which is preliminary data.</text>
</comment>
<gene>
    <name evidence="2" type="ORF">Pan54_38810</name>
</gene>
<reference evidence="2 3" key="1">
    <citation type="submission" date="2019-02" db="EMBL/GenBank/DDBJ databases">
        <title>Deep-cultivation of Planctomycetes and their phenomic and genomic characterization uncovers novel biology.</title>
        <authorList>
            <person name="Wiegand S."/>
            <person name="Jogler M."/>
            <person name="Boedeker C."/>
            <person name="Pinto D."/>
            <person name="Vollmers J."/>
            <person name="Rivas-Marin E."/>
            <person name="Kohn T."/>
            <person name="Peeters S.H."/>
            <person name="Heuer A."/>
            <person name="Rast P."/>
            <person name="Oberbeckmann S."/>
            <person name="Bunk B."/>
            <person name="Jeske O."/>
            <person name="Meyerdierks A."/>
            <person name="Storesund J.E."/>
            <person name="Kallscheuer N."/>
            <person name="Luecker S."/>
            <person name="Lage O.M."/>
            <person name="Pohl T."/>
            <person name="Merkel B.J."/>
            <person name="Hornburger P."/>
            <person name="Mueller R.-W."/>
            <person name="Bruemmer F."/>
            <person name="Labrenz M."/>
            <person name="Spormann A.M."/>
            <person name="Op Den Camp H."/>
            <person name="Overmann J."/>
            <person name="Amann R."/>
            <person name="Jetten M.S.M."/>
            <person name="Mascher T."/>
            <person name="Medema M.H."/>
            <person name="Devos D.P."/>
            <person name="Kaster A.-K."/>
            <person name="Ovreas L."/>
            <person name="Rohde M."/>
            <person name="Galperin M.Y."/>
            <person name="Jogler C."/>
        </authorList>
    </citation>
    <scope>NUCLEOTIDE SEQUENCE [LARGE SCALE GENOMIC DNA]</scope>
    <source>
        <strain evidence="2 3">Pan54</strain>
    </source>
</reference>
<accession>A0A5C5XKR3</accession>
<evidence type="ECO:0000313" key="2">
    <source>
        <dbReference type="EMBL" id="TWT63129.1"/>
    </source>
</evidence>
<dbReference type="Proteomes" id="UP000316095">
    <property type="component" value="Unassembled WGS sequence"/>
</dbReference>
<sequence>MYLLRLSDLEFFVGPGVVSRLRVLIACLILMSVMVPQTSIQAQESSSKQQPAESKREPLSLIRPHVDILLYMHPAAIEDVHELDLIQELERNLVNTWGDSLDWRFEFLKEVLWPQVPEMRIPLNAPGRPETMGATMIDLQVGYASGRWEISSRRWLALTNEWTTGVNRTVRSGELLPMHLALAIVEAYAAVVQIETVDVDTVDGLLMAGEYNVNDASLPLLKTGDYLEVLLLYYDRDGQLVTRQKLSWTYLQVRQRDRGRVICEIHSAFRNPISRTRRRVEVMAYRVSPQIEETSLHLSRRGSYVRDFQLGRVYLTNWHVTAAAEEDGAEKPVRLQVADRNGDLTLNTAVLTEELGSPFLKLEVMSEDVVVARVPYLLGTQRELTLTVPDDSARVAASIRFEQLKTELLRVTAKRATLIAALKQLIDDPREIDPEQFFSQIEELPSREQFLTQSNLIRVSNETELLELGNRVAANQVRKMAEASEALINRFLDEEPLTELKLALNYGDPPTVQPTPEDPQPAAKPRKGVVIPQFNK</sequence>
<evidence type="ECO:0000256" key="1">
    <source>
        <dbReference type="SAM" id="MobiDB-lite"/>
    </source>
</evidence>
<feature type="region of interest" description="Disordered" evidence="1">
    <location>
        <begin position="506"/>
        <end position="536"/>
    </location>
</feature>
<keyword evidence="3" id="KW-1185">Reference proteome</keyword>
<dbReference type="AlphaFoldDB" id="A0A5C5XKR3"/>
<dbReference type="EMBL" id="SJPG01000001">
    <property type="protein sequence ID" value="TWT63129.1"/>
    <property type="molecule type" value="Genomic_DNA"/>
</dbReference>
<proteinExistence type="predicted"/>
<evidence type="ECO:0000313" key="3">
    <source>
        <dbReference type="Proteomes" id="UP000316095"/>
    </source>
</evidence>
<organism evidence="2 3">
    <name type="scientific">Rubinisphaera italica</name>
    <dbReference type="NCBI Taxonomy" id="2527969"/>
    <lineage>
        <taxon>Bacteria</taxon>
        <taxon>Pseudomonadati</taxon>
        <taxon>Planctomycetota</taxon>
        <taxon>Planctomycetia</taxon>
        <taxon>Planctomycetales</taxon>
        <taxon>Planctomycetaceae</taxon>
        <taxon>Rubinisphaera</taxon>
    </lineage>
</organism>
<name>A0A5C5XKR3_9PLAN</name>
<protein>
    <submittedName>
        <fullName evidence="2">Uncharacterized protein</fullName>
    </submittedName>
</protein>